<evidence type="ECO:0000313" key="3">
    <source>
        <dbReference type="Proteomes" id="UP000261174"/>
    </source>
</evidence>
<gene>
    <name evidence="2" type="ORF">DXN04_08335</name>
</gene>
<proteinExistence type="predicted"/>
<accession>A0A3E1P5X1</accession>
<organism evidence="2 3">
    <name type="scientific">Chitinophaga silvisoli</name>
    <dbReference type="NCBI Taxonomy" id="2291814"/>
    <lineage>
        <taxon>Bacteria</taxon>
        <taxon>Pseudomonadati</taxon>
        <taxon>Bacteroidota</taxon>
        <taxon>Chitinophagia</taxon>
        <taxon>Chitinophagales</taxon>
        <taxon>Chitinophagaceae</taxon>
        <taxon>Chitinophaga</taxon>
    </lineage>
</organism>
<protein>
    <recommendedName>
        <fullName evidence="4">Lipoprotein</fullName>
    </recommendedName>
</protein>
<comment type="caution">
    <text evidence="2">The sequence shown here is derived from an EMBL/GenBank/DDBJ whole genome shotgun (WGS) entry which is preliminary data.</text>
</comment>
<dbReference type="EMBL" id="QTJV01000002">
    <property type="protein sequence ID" value="RFM35388.1"/>
    <property type="molecule type" value="Genomic_DNA"/>
</dbReference>
<dbReference type="Proteomes" id="UP000261174">
    <property type="component" value="Unassembled WGS sequence"/>
</dbReference>
<reference evidence="2 3" key="1">
    <citation type="submission" date="2018-08" db="EMBL/GenBank/DDBJ databases">
        <title>Chitinophaga sp. K20C18050901, a novel bacterium isolated from forest soil.</title>
        <authorList>
            <person name="Wang C."/>
        </authorList>
    </citation>
    <scope>NUCLEOTIDE SEQUENCE [LARGE SCALE GENOMIC DNA]</scope>
    <source>
        <strain evidence="2 3">K20C18050901</strain>
    </source>
</reference>
<keyword evidence="3" id="KW-1185">Reference proteome</keyword>
<sequence>MKPVILSMAVIVATVIACSKEKQTALQEQDKIAADAALKGDSTHLPGDSTHLPGDSTHLPGDSTHLPHDSTHLPHDTLPHYPHDTLPHYPHDTLPHYPHYPHDSTGGGDSTGVPPIDTFATRSRHSRH</sequence>
<dbReference type="PROSITE" id="PS51257">
    <property type="entry name" value="PROKAR_LIPOPROTEIN"/>
    <property type="match status" value="1"/>
</dbReference>
<evidence type="ECO:0008006" key="4">
    <source>
        <dbReference type="Google" id="ProtNLM"/>
    </source>
</evidence>
<name>A0A3E1P5X1_9BACT</name>
<feature type="compositionally biased region" description="Basic and acidic residues" evidence="1">
    <location>
        <begin position="65"/>
        <end position="94"/>
    </location>
</feature>
<evidence type="ECO:0000313" key="2">
    <source>
        <dbReference type="EMBL" id="RFM35388.1"/>
    </source>
</evidence>
<feature type="region of interest" description="Disordered" evidence="1">
    <location>
        <begin position="37"/>
        <end position="128"/>
    </location>
</feature>
<dbReference type="AlphaFoldDB" id="A0A3E1P5X1"/>
<evidence type="ECO:0000256" key="1">
    <source>
        <dbReference type="SAM" id="MobiDB-lite"/>
    </source>
</evidence>